<evidence type="ECO:0000313" key="1">
    <source>
        <dbReference type="EMBL" id="KAK3700976.1"/>
    </source>
</evidence>
<reference evidence="1" key="1">
    <citation type="submission" date="2023-07" db="EMBL/GenBank/DDBJ databases">
        <title>Black Yeasts Isolated from many extreme environments.</title>
        <authorList>
            <person name="Coleine C."/>
            <person name="Stajich J.E."/>
            <person name="Selbmann L."/>
        </authorList>
    </citation>
    <scope>NUCLEOTIDE SEQUENCE</scope>
    <source>
        <strain evidence="1">CCFEE 5714</strain>
    </source>
</reference>
<evidence type="ECO:0000313" key="2">
    <source>
        <dbReference type="Proteomes" id="UP001281147"/>
    </source>
</evidence>
<gene>
    <name evidence="1" type="primary">RSB1_2</name>
    <name evidence="1" type="ORF">LTR37_015682</name>
</gene>
<keyword evidence="2" id="KW-1185">Reference proteome</keyword>
<protein>
    <submittedName>
        <fullName evidence="1">Phospholipid-translocating ATPase rsb1</fullName>
    </submittedName>
</protein>
<dbReference type="EMBL" id="JAUTXU010000178">
    <property type="protein sequence ID" value="KAK3700976.1"/>
    <property type="molecule type" value="Genomic_DNA"/>
</dbReference>
<name>A0ACC3MQ36_9PEZI</name>
<dbReference type="Proteomes" id="UP001281147">
    <property type="component" value="Unassembled WGS sequence"/>
</dbReference>
<proteinExistence type="predicted"/>
<organism evidence="1 2">
    <name type="scientific">Vermiconidia calcicola</name>
    <dbReference type="NCBI Taxonomy" id="1690605"/>
    <lineage>
        <taxon>Eukaryota</taxon>
        <taxon>Fungi</taxon>
        <taxon>Dikarya</taxon>
        <taxon>Ascomycota</taxon>
        <taxon>Pezizomycotina</taxon>
        <taxon>Dothideomycetes</taxon>
        <taxon>Dothideomycetidae</taxon>
        <taxon>Mycosphaerellales</taxon>
        <taxon>Extremaceae</taxon>
        <taxon>Vermiconidia</taxon>
    </lineage>
</organism>
<accession>A0ACC3MQ36</accession>
<comment type="caution">
    <text evidence="1">The sequence shown here is derived from an EMBL/GenBank/DDBJ whole genome shotgun (WGS) entry which is preliminary data.</text>
</comment>
<sequence>MAIDPYANCNLEVQPWDCTLETCCLAQSSFLYLPNYGGNLFYAIFFGIFIIPQLGLGLWHKTWGFAVGMVIGLALEVLGYAARVMLNDNPWSDNAFLIYLIGLTIAPVFLTAAIYLCITRIIVIYGEHLSRFKPRTIAIAFMTSDFLSLVLQAIGGAIADTAETDKDAQTGINIMIAGLFLQALSLVAFIFVFADFSWTCHKGVLDMDPEKQRIRQSTLFKVFRAGVLLATITILIRSIFRVAELWEGFEGKLWNNETDFLVLDGAMIAIAVICLTAMHPGAAFGGLWQAANWNFKGKKSENIEEKRRKNDSGASDSQS</sequence>